<feature type="region of interest" description="Disordered" evidence="1">
    <location>
        <begin position="1"/>
        <end position="40"/>
    </location>
</feature>
<proteinExistence type="predicted"/>
<dbReference type="Proteomes" id="UP000320048">
    <property type="component" value="Unassembled WGS sequence"/>
</dbReference>
<keyword evidence="2" id="KW-0812">Transmembrane</keyword>
<comment type="caution">
    <text evidence="3">The sequence shown here is derived from an EMBL/GenBank/DDBJ whole genome shotgun (WGS) entry which is preliminary data.</text>
</comment>
<feature type="compositionally biased region" description="Low complexity" evidence="1">
    <location>
        <begin position="13"/>
        <end position="30"/>
    </location>
</feature>
<feature type="transmembrane region" description="Helical" evidence="2">
    <location>
        <begin position="60"/>
        <end position="79"/>
    </location>
</feature>
<gene>
    <name evidence="3" type="ORF">E6H04_03615</name>
</gene>
<feature type="compositionally biased region" description="Basic and acidic residues" evidence="1">
    <location>
        <begin position="1"/>
        <end position="12"/>
    </location>
</feature>
<keyword evidence="2" id="KW-0472">Membrane</keyword>
<evidence type="ECO:0000256" key="1">
    <source>
        <dbReference type="SAM" id="MobiDB-lite"/>
    </source>
</evidence>
<protein>
    <submittedName>
        <fullName evidence="3">Uncharacterized protein</fullName>
    </submittedName>
</protein>
<accession>A0A537JHW7</accession>
<evidence type="ECO:0000256" key="2">
    <source>
        <dbReference type="SAM" id="Phobius"/>
    </source>
</evidence>
<keyword evidence="2" id="KW-1133">Transmembrane helix</keyword>
<organism evidence="3 4">
    <name type="scientific">Candidatus Segetimicrobium genomatis</name>
    <dbReference type="NCBI Taxonomy" id="2569760"/>
    <lineage>
        <taxon>Bacteria</taxon>
        <taxon>Bacillati</taxon>
        <taxon>Candidatus Sysuimicrobiota</taxon>
        <taxon>Candidatus Sysuimicrobiia</taxon>
        <taxon>Candidatus Sysuimicrobiales</taxon>
        <taxon>Candidatus Segetimicrobiaceae</taxon>
        <taxon>Candidatus Segetimicrobium</taxon>
    </lineage>
</organism>
<evidence type="ECO:0000313" key="3">
    <source>
        <dbReference type="EMBL" id="TMI83070.1"/>
    </source>
</evidence>
<dbReference type="AlphaFoldDB" id="A0A537JHW7"/>
<evidence type="ECO:0000313" key="4">
    <source>
        <dbReference type="Proteomes" id="UP000320048"/>
    </source>
</evidence>
<sequence>MHTAFRLDREDVAGSGRSAKSAPSPASLLRCNGLSQGRNRSSRWRIRSRTLWTRFGDDRAFIGLKIVLLAGLGFLMAALDRAG</sequence>
<reference evidence="3 4" key="1">
    <citation type="journal article" date="2019" name="Nat. Microbiol.">
        <title>Mediterranean grassland soil C-N compound turnover is dependent on rainfall and depth, and is mediated by genomically divergent microorganisms.</title>
        <authorList>
            <person name="Diamond S."/>
            <person name="Andeer P.F."/>
            <person name="Li Z."/>
            <person name="Crits-Christoph A."/>
            <person name="Burstein D."/>
            <person name="Anantharaman K."/>
            <person name="Lane K.R."/>
            <person name="Thomas B.C."/>
            <person name="Pan C."/>
            <person name="Northen T.R."/>
            <person name="Banfield J.F."/>
        </authorList>
    </citation>
    <scope>NUCLEOTIDE SEQUENCE [LARGE SCALE GENOMIC DNA]</scope>
    <source>
        <strain evidence="3">NP_7</strain>
    </source>
</reference>
<name>A0A537JHW7_9BACT</name>
<dbReference type="EMBL" id="VBAO01000094">
    <property type="protein sequence ID" value="TMI83070.1"/>
    <property type="molecule type" value="Genomic_DNA"/>
</dbReference>